<dbReference type="STRING" id="1423782.FD32_GL000782"/>
<comment type="caution">
    <text evidence="7">The sequence shown here is derived from an EMBL/GenBank/DDBJ whole genome shotgun (WGS) entry which is preliminary data.</text>
</comment>
<dbReference type="Pfam" id="PF04327">
    <property type="entry name" value="Peptidase_Prp"/>
    <property type="match status" value="1"/>
</dbReference>
<evidence type="ECO:0000256" key="4">
    <source>
        <dbReference type="ARBA" id="ARBA00022807"/>
    </source>
</evidence>
<dbReference type="PANTHER" id="PTHR39178">
    <property type="entry name" value="HYPOTHETICAL RIBOSOME-ASSOCIATED PROTEIN"/>
    <property type="match status" value="1"/>
</dbReference>
<keyword evidence="3" id="KW-0378">Hydrolase</keyword>
<dbReference type="GO" id="GO:0006508">
    <property type="term" value="P:proteolysis"/>
    <property type="evidence" value="ECO:0007669"/>
    <property type="project" value="UniProtKB-KW"/>
</dbReference>
<dbReference type="CDD" id="cd16332">
    <property type="entry name" value="Prp-like"/>
    <property type="match status" value="1"/>
</dbReference>
<sequence>MIRAHFTLDSNRRITTFLITGHADAGPYGQDIVCAAVSALAISTVNGLEKLVKVAPQVESDNQNGGLLRVSQLGADHDSQLLLNTLLNGLLDIQESYPDNIKVKMLN</sequence>
<evidence type="ECO:0000256" key="1">
    <source>
        <dbReference type="ARBA" id="ARBA00022517"/>
    </source>
</evidence>
<evidence type="ECO:0000256" key="3">
    <source>
        <dbReference type="ARBA" id="ARBA00022801"/>
    </source>
</evidence>
<protein>
    <recommendedName>
        <fullName evidence="6">Ribosomal processing cysteine protease Prp</fullName>
    </recommendedName>
</protein>
<keyword evidence="2" id="KW-0645">Protease</keyword>
<dbReference type="InterPro" id="IPR007422">
    <property type="entry name" value="Peptidase_Prp"/>
</dbReference>
<evidence type="ECO:0000256" key="2">
    <source>
        <dbReference type="ARBA" id="ARBA00022670"/>
    </source>
</evidence>
<dbReference type="Proteomes" id="UP000051412">
    <property type="component" value="Unassembled WGS sequence"/>
</dbReference>
<gene>
    <name evidence="7" type="ORF">FD32_GL000782</name>
</gene>
<dbReference type="InterPro" id="IPR036764">
    <property type="entry name" value="Peptidase_Prp_sf"/>
</dbReference>
<dbReference type="GO" id="GO:0008234">
    <property type="term" value="F:cysteine-type peptidase activity"/>
    <property type="evidence" value="ECO:0007669"/>
    <property type="project" value="UniProtKB-KW"/>
</dbReference>
<dbReference type="SUPFAM" id="SSF118010">
    <property type="entry name" value="TM1457-like"/>
    <property type="match status" value="1"/>
</dbReference>
<dbReference type="PATRIC" id="fig|1423782.4.peg.807"/>
<dbReference type="PANTHER" id="PTHR39178:SF1">
    <property type="entry name" value="RIBOSOMAL-PROCESSING CYSTEINE PROTEASE PRP"/>
    <property type="match status" value="1"/>
</dbReference>
<evidence type="ECO:0000256" key="6">
    <source>
        <dbReference type="ARBA" id="ARBA00044538"/>
    </source>
</evidence>
<evidence type="ECO:0000313" key="7">
    <source>
        <dbReference type="EMBL" id="KRM30059.1"/>
    </source>
</evidence>
<comment type="similarity">
    <text evidence="5">Belongs to the Prp family.</text>
</comment>
<evidence type="ECO:0000256" key="5">
    <source>
        <dbReference type="ARBA" id="ARBA00044503"/>
    </source>
</evidence>
<keyword evidence="8" id="KW-1185">Reference proteome</keyword>
<dbReference type="EMBL" id="AZGM01000016">
    <property type="protein sequence ID" value="KRM30059.1"/>
    <property type="molecule type" value="Genomic_DNA"/>
</dbReference>
<keyword evidence="4" id="KW-0788">Thiol protease</keyword>
<name>A0A0R1XQ30_9LACO</name>
<dbReference type="OrthoDB" id="48998at2"/>
<evidence type="ECO:0000313" key="8">
    <source>
        <dbReference type="Proteomes" id="UP000051412"/>
    </source>
</evidence>
<reference evidence="7 8" key="1">
    <citation type="journal article" date="2015" name="Genome Announc.">
        <title>Expanding the biotechnology potential of lactobacilli through comparative genomics of 213 strains and associated genera.</title>
        <authorList>
            <person name="Sun Z."/>
            <person name="Harris H.M."/>
            <person name="McCann A."/>
            <person name="Guo C."/>
            <person name="Argimon S."/>
            <person name="Zhang W."/>
            <person name="Yang X."/>
            <person name="Jeffery I.B."/>
            <person name="Cooney J.C."/>
            <person name="Kagawa T.F."/>
            <person name="Liu W."/>
            <person name="Song Y."/>
            <person name="Salvetti E."/>
            <person name="Wrobel A."/>
            <person name="Rasinkangas P."/>
            <person name="Parkhill J."/>
            <person name="Rea M.C."/>
            <person name="O'Sullivan O."/>
            <person name="Ritari J."/>
            <person name="Douillard F.P."/>
            <person name="Paul Ross R."/>
            <person name="Yang R."/>
            <person name="Briner A.E."/>
            <person name="Felis G.E."/>
            <person name="de Vos W.M."/>
            <person name="Barrangou R."/>
            <person name="Klaenhammer T.R."/>
            <person name="Caufield P.W."/>
            <person name="Cui Y."/>
            <person name="Zhang H."/>
            <person name="O'Toole P.W."/>
        </authorList>
    </citation>
    <scope>NUCLEOTIDE SEQUENCE [LARGE SCALE GENOMIC DNA]</scope>
    <source>
        <strain evidence="7 8">DSM 6035</strain>
    </source>
</reference>
<proteinExistence type="inferred from homology"/>
<organism evidence="7 8">
    <name type="scientific">Limosilactobacillus panis DSM 6035</name>
    <dbReference type="NCBI Taxonomy" id="1423782"/>
    <lineage>
        <taxon>Bacteria</taxon>
        <taxon>Bacillati</taxon>
        <taxon>Bacillota</taxon>
        <taxon>Bacilli</taxon>
        <taxon>Lactobacillales</taxon>
        <taxon>Lactobacillaceae</taxon>
        <taxon>Limosilactobacillus</taxon>
    </lineage>
</organism>
<dbReference type="Gene3D" id="3.30.70.1490">
    <property type="entry name" value="Cysteine protease Prp"/>
    <property type="match status" value="1"/>
</dbReference>
<dbReference type="RefSeq" id="WP_047768877.1">
    <property type="nucleotide sequence ID" value="NZ_AZGM01000016.1"/>
</dbReference>
<keyword evidence="1" id="KW-0690">Ribosome biogenesis</keyword>
<dbReference type="GO" id="GO:0042254">
    <property type="term" value="P:ribosome biogenesis"/>
    <property type="evidence" value="ECO:0007669"/>
    <property type="project" value="UniProtKB-KW"/>
</dbReference>
<accession>A0A0R1XQ30</accession>
<dbReference type="AlphaFoldDB" id="A0A0R1XQ30"/>